<evidence type="ECO:0000313" key="2">
    <source>
        <dbReference type="EMBL" id="WNZ26593.1"/>
    </source>
</evidence>
<evidence type="ECO:0000259" key="1">
    <source>
        <dbReference type="Pfam" id="PF08241"/>
    </source>
</evidence>
<protein>
    <submittedName>
        <fullName evidence="2">Class I SAM-dependent methyltransferase</fullName>
    </submittedName>
</protein>
<dbReference type="CDD" id="cd02440">
    <property type="entry name" value="AdoMet_MTases"/>
    <property type="match status" value="1"/>
</dbReference>
<feature type="domain" description="Methyltransferase type 11" evidence="1">
    <location>
        <begin position="92"/>
        <end position="184"/>
    </location>
</feature>
<accession>A0AA96WJL0</accession>
<proteinExistence type="predicted"/>
<dbReference type="Gene3D" id="3.40.50.150">
    <property type="entry name" value="Vaccinia Virus protein VP39"/>
    <property type="match status" value="1"/>
</dbReference>
<organism evidence="2">
    <name type="scientific">Leptolyngbya sp. NK1-12</name>
    <dbReference type="NCBI Taxonomy" id="2547451"/>
    <lineage>
        <taxon>Bacteria</taxon>
        <taxon>Bacillati</taxon>
        <taxon>Cyanobacteriota</taxon>
        <taxon>Cyanophyceae</taxon>
        <taxon>Leptolyngbyales</taxon>
        <taxon>Leptolyngbyaceae</taxon>
        <taxon>Leptolyngbya group</taxon>
        <taxon>Leptolyngbya</taxon>
    </lineage>
</organism>
<dbReference type="InterPro" id="IPR013216">
    <property type="entry name" value="Methyltransf_11"/>
</dbReference>
<dbReference type="GO" id="GO:0032259">
    <property type="term" value="P:methylation"/>
    <property type="evidence" value="ECO:0007669"/>
    <property type="project" value="UniProtKB-KW"/>
</dbReference>
<name>A0AA96WJL0_9CYAN</name>
<keyword evidence="2" id="KW-0808">Transferase</keyword>
<sequence>MLMSIKIARDDNRTLEQIKQHYELEKGLAHQLKTADKQERKYLYTALYDQLFEQIPHHPQLARKADVAESQQEVSRKLKLLARYLVPELVFLEIGPGDCRLSLEVARQVKKVYAIDVSNEITKNLNCPDNFELIIFDGYTIPLPANIIDLAYSNQLMEHLHPDDAVDQLYEVYRLLKSGGIYICITPNRLSGPHDVSKYFDETASGFHLKEYTCTELADLFSVVGFSKITSYIGGKGLYMKFPLALIQWVERFLSSLSFSVRSKIARTMFFRALLGVILVAEK</sequence>
<keyword evidence="2" id="KW-0489">Methyltransferase</keyword>
<dbReference type="EMBL" id="CP053586">
    <property type="protein sequence ID" value="WNZ26593.1"/>
    <property type="molecule type" value="Genomic_DNA"/>
</dbReference>
<dbReference type="GO" id="GO:0008757">
    <property type="term" value="F:S-adenosylmethionine-dependent methyltransferase activity"/>
    <property type="evidence" value="ECO:0007669"/>
    <property type="project" value="InterPro"/>
</dbReference>
<gene>
    <name evidence="2" type="ORF">HJG54_13710</name>
</gene>
<dbReference type="SUPFAM" id="SSF53335">
    <property type="entry name" value="S-adenosyl-L-methionine-dependent methyltransferases"/>
    <property type="match status" value="1"/>
</dbReference>
<dbReference type="AlphaFoldDB" id="A0AA96WJL0"/>
<dbReference type="Pfam" id="PF08241">
    <property type="entry name" value="Methyltransf_11"/>
    <property type="match status" value="1"/>
</dbReference>
<reference evidence="2" key="1">
    <citation type="submission" date="2020-05" db="EMBL/GenBank/DDBJ databases">
        <authorList>
            <person name="Zhu T."/>
            <person name="Keshari N."/>
            <person name="Lu X."/>
        </authorList>
    </citation>
    <scope>NUCLEOTIDE SEQUENCE</scope>
    <source>
        <strain evidence="2">NK1-12</strain>
    </source>
</reference>
<dbReference type="InterPro" id="IPR029063">
    <property type="entry name" value="SAM-dependent_MTases_sf"/>
</dbReference>